<evidence type="ECO:0000313" key="2">
    <source>
        <dbReference type="EMBL" id="MBJ6726475.1"/>
    </source>
</evidence>
<dbReference type="InterPro" id="IPR009875">
    <property type="entry name" value="PilZ_domain"/>
</dbReference>
<dbReference type="Proteomes" id="UP000636888">
    <property type="component" value="Unassembled WGS sequence"/>
</dbReference>
<comment type="caution">
    <text evidence="2">The sequence shown here is derived from an EMBL/GenBank/DDBJ whole genome shotgun (WGS) entry which is preliminary data.</text>
</comment>
<dbReference type="AlphaFoldDB" id="A0A8J7LX01"/>
<gene>
    <name evidence="2" type="ORF">JFN93_17325</name>
</gene>
<protein>
    <submittedName>
        <fullName evidence="2">PilZ domain-containing protein</fullName>
    </submittedName>
</protein>
<dbReference type="SUPFAM" id="SSF141371">
    <property type="entry name" value="PilZ domain-like"/>
    <property type="match status" value="1"/>
</dbReference>
<feature type="domain" description="PilZ" evidence="1">
    <location>
        <begin position="117"/>
        <end position="218"/>
    </location>
</feature>
<proteinExistence type="predicted"/>
<organism evidence="2 3">
    <name type="scientific">Geomesophilobacter sediminis</name>
    <dbReference type="NCBI Taxonomy" id="2798584"/>
    <lineage>
        <taxon>Bacteria</taxon>
        <taxon>Pseudomonadati</taxon>
        <taxon>Thermodesulfobacteriota</taxon>
        <taxon>Desulfuromonadia</taxon>
        <taxon>Geobacterales</taxon>
        <taxon>Geobacteraceae</taxon>
        <taxon>Geomesophilobacter</taxon>
    </lineage>
</organism>
<evidence type="ECO:0000259" key="1">
    <source>
        <dbReference type="Pfam" id="PF07238"/>
    </source>
</evidence>
<name>A0A8J7LX01_9BACT</name>
<sequence length="231" mass="26231">MLEYYQIFNVDTVQKDEAAIIQVLMDIKNKKLSNDLTLLNYFKEIPINFPAQVDFVDRDLAELTVHPSQAVAMIDQKMTFLKSSHLPHDVVAKVQKVRPEAKQAVVSRFSYAQIRSERRESVRVKVVGDHDVFFRGDSFSFGGRLRDISLSGLSFVTAECPEVDEEIEGEASIAVSGSLVDVPAKLLRVLEDDDGKKYILRLNPTTRIENIIGQFIFQQQSEIIKELRTRG</sequence>
<dbReference type="EMBL" id="JAEMHM010000014">
    <property type="protein sequence ID" value="MBJ6726475.1"/>
    <property type="molecule type" value="Genomic_DNA"/>
</dbReference>
<dbReference type="Gene3D" id="2.40.10.220">
    <property type="entry name" value="predicted glycosyltransferase like domains"/>
    <property type="match status" value="1"/>
</dbReference>
<reference evidence="2" key="1">
    <citation type="submission" date="2020-12" db="EMBL/GenBank/DDBJ databases">
        <title>Geomonas sp. Red875, isolated from river sediment.</title>
        <authorList>
            <person name="Xu Z."/>
            <person name="Zhang Z."/>
            <person name="Masuda Y."/>
            <person name="Itoh H."/>
            <person name="Senoo K."/>
        </authorList>
    </citation>
    <scope>NUCLEOTIDE SEQUENCE</scope>
    <source>
        <strain evidence="2">Red875</strain>
    </source>
</reference>
<dbReference type="Pfam" id="PF07238">
    <property type="entry name" value="PilZ"/>
    <property type="match status" value="1"/>
</dbReference>
<dbReference type="GO" id="GO:0035438">
    <property type="term" value="F:cyclic-di-GMP binding"/>
    <property type="evidence" value="ECO:0007669"/>
    <property type="project" value="InterPro"/>
</dbReference>
<dbReference type="RefSeq" id="WP_199385389.1">
    <property type="nucleotide sequence ID" value="NZ_JAEMHM010000014.1"/>
</dbReference>
<evidence type="ECO:0000313" key="3">
    <source>
        <dbReference type="Proteomes" id="UP000636888"/>
    </source>
</evidence>
<keyword evidence="3" id="KW-1185">Reference proteome</keyword>
<accession>A0A8J7LX01</accession>